<dbReference type="SUPFAM" id="SSF52047">
    <property type="entry name" value="RNI-like"/>
    <property type="match status" value="1"/>
</dbReference>
<dbReference type="FunCoup" id="A0A7J7DPL5">
    <property type="interactions" value="1124"/>
</dbReference>
<comment type="caution">
    <text evidence="2">The sequence shown here is derived from an EMBL/GenBank/DDBJ whole genome shotgun (WGS) entry which is preliminary data.</text>
</comment>
<dbReference type="InParanoid" id="A0A7J7DPL5"/>
<name>A0A7J7DPL5_TRIWF</name>
<sequence length="319" mass="36108">MEVSDAVENQQHQSALPQRIQEAEPAGPPHEALYLVLTYLPSLFEILSMSEVCRSLRDALNTDELAWWNIIIESPLNLILSEDFLTRITSKAKGGVRTLALLNCGKITDDGLQQVLVKNSLITKLYIPWCTGLTPDGVVKAVKTLTCLKSLSINGIYNVKKEHLEMLHSCLCPNPFQQELPPILYHEFRNENLQAFSNRKIDRAIDVEVCPKCDDVRMVFDCPRETCRRTRERSVGQCRGCQICISRCEECGRCVQSDELEDAVCADVLCSDCWLQLPKCSFCNRPYCKSHTNLMRNSSSSQIICDDCDNACEIRTCYD</sequence>
<keyword evidence="3" id="KW-1185">Reference proteome</keyword>
<dbReference type="EMBL" id="JAAARO010000005">
    <property type="protein sequence ID" value="KAF5748036.1"/>
    <property type="molecule type" value="Genomic_DNA"/>
</dbReference>
<protein>
    <submittedName>
        <fullName evidence="2">F-box protein SKIP28</fullName>
    </submittedName>
</protein>
<dbReference type="SUPFAM" id="SSF81383">
    <property type="entry name" value="F-box domain"/>
    <property type="match status" value="1"/>
</dbReference>
<reference evidence="2 3" key="1">
    <citation type="journal article" date="2020" name="Nat. Commun.">
        <title>Genome of Tripterygium wilfordii and identification of cytochrome P450 involved in triptolide biosynthesis.</title>
        <authorList>
            <person name="Tu L."/>
            <person name="Su P."/>
            <person name="Zhang Z."/>
            <person name="Gao L."/>
            <person name="Wang J."/>
            <person name="Hu T."/>
            <person name="Zhou J."/>
            <person name="Zhang Y."/>
            <person name="Zhao Y."/>
            <person name="Liu Y."/>
            <person name="Song Y."/>
            <person name="Tong Y."/>
            <person name="Lu Y."/>
            <person name="Yang J."/>
            <person name="Xu C."/>
            <person name="Jia M."/>
            <person name="Peters R.J."/>
            <person name="Huang L."/>
            <person name="Gao W."/>
        </authorList>
    </citation>
    <scope>NUCLEOTIDE SEQUENCE [LARGE SCALE GENOMIC DNA]</scope>
    <source>
        <strain evidence="3">cv. XIE 37</strain>
        <tissue evidence="2">Leaf</tissue>
    </source>
</reference>
<feature type="region of interest" description="Disordered" evidence="1">
    <location>
        <begin position="1"/>
        <end position="22"/>
    </location>
</feature>
<evidence type="ECO:0000313" key="2">
    <source>
        <dbReference type="EMBL" id="KAF5748036.1"/>
    </source>
</evidence>
<dbReference type="Proteomes" id="UP000593562">
    <property type="component" value="Unassembled WGS sequence"/>
</dbReference>
<dbReference type="InterPro" id="IPR032675">
    <property type="entry name" value="LRR_dom_sf"/>
</dbReference>
<organism evidence="2 3">
    <name type="scientific">Tripterygium wilfordii</name>
    <name type="common">Thunder God vine</name>
    <dbReference type="NCBI Taxonomy" id="458696"/>
    <lineage>
        <taxon>Eukaryota</taxon>
        <taxon>Viridiplantae</taxon>
        <taxon>Streptophyta</taxon>
        <taxon>Embryophyta</taxon>
        <taxon>Tracheophyta</taxon>
        <taxon>Spermatophyta</taxon>
        <taxon>Magnoliopsida</taxon>
        <taxon>eudicotyledons</taxon>
        <taxon>Gunneridae</taxon>
        <taxon>Pentapetalae</taxon>
        <taxon>rosids</taxon>
        <taxon>fabids</taxon>
        <taxon>Celastrales</taxon>
        <taxon>Celastraceae</taxon>
        <taxon>Tripterygium</taxon>
    </lineage>
</organism>
<proteinExistence type="predicted"/>
<dbReference type="Gene3D" id="3.80.10.10">
    <property type="entry name" value="Ribonuclease Inhibitor"/>
    <property type="match status" value="1"/>
</dbReference>
<evidence type="ECO:0000256" key="1">
    <source>
        <dbReference type="SAM" id="MobiDB-lite"/>
    </source>
</evidence>
<accession>A0A7J7DPL5</accession>
<dbReference type="OrthoDB" id="10044893at2759"/>
<dbReference type="PROSITE" id="PS00198">
    <property type="entry name" value="4FE4S_FER_1"/>
    <property type="match status" value="1"/>
</dbReference>
<feature type="compositionally biased region" description="Polar residues" evidence="1">
    <location>
        <begin position="7"/>
        <end position="16"/>
    </location>
</feature>
<dbReference type="AlphaFoldDB" id="A0A7J7DPL5"/>
<gene>
    <name evidence="2" type="ORF">HS088_TW05G00768</name>
</gene>
<dbReference type="InterPro" id="IPR017900">
    <property type="entry name" value="4Fe4S_Fe_S_CS"/>
</dbReference>
<evidence type="ECO:0000313" key="3">
    <source>
        <dbReference type="Proteomes" id="UP000593562"/>
    </source>
</evidence>
<dbReference type="InterPro" id="IPR036047">
    <property type="entry name" value="F-box-like_dom_sf"/>
</dbReference>